<dbReference type="PROSITE" id="PS51257">
    <property type="entry name" value="PROKAR_LIPOPROTEIN"/>
    <property type="match status" value="1"/>
</dbReference>
<dbReference type="Gene3D" id="1.10.287.130">
    <property type="match status" value="1"/>
</dbReference>
<dbReference type="PANTHER" id="PTHR43065">
    <property type="entry name" value="SENSOR HISTIDINE KINASE"/>
    <property type="match status" value="1"/>
</dbReference>
<dbReference type="SUPFAM" id="SSF55785">
    <property type="entry name" value="PYP-like sensor domain (PAS domain)"/>
    <property type="match status" value="1"/>
</dbReference>
<feature type="domain" description="PAS" evidence="11">
    <location>
        <begin position="551"/>
        <end position="594"/>
    </location>
</feature>
<dbReference type="Gene3D" id="3.30.450.20">
    <property type="entry name" value="PAS domain"/>
    <property type="match status" value="1"/>
</dbReference>
<feature type="domain" description="Histidine kinase" evidence="10">
    <location>
        <begin position="662"/>
        <end position="884"/>
    </location>
</feature>
<feature type="transmembrane region" description="Helical" evidence="9">
    <location>
        <begin position="55"/>
        <end position="78"/>
    </location>
</feature>
<dbReference type="PANTHER" id="PTHR43065:SF46">
    <property type="entry name" value="C4-DICARBOXYLATE TRANSPORT SENSOR PROTEIN DCTB"/>
    <property type="match status" value="1"/>
</dbReference>
<evidence type="ECO:0000313" key="13">
    <source>
        <dbReference type="EMBL" id="KAB7741273.1"/>
    </source>
</evidence>
<comment type="catalytic activity">
    <reaction evidence="1">
        <text>ATP + protein L-histidine = ADP + protein N-phospho-L-histidine.</text>
        <dbReference type="EC" id="2.7.13.3"/>
    </reaction>
</comment>
<evidence type="ECO:0000256" key="6">
    <source>
        <dbReference type="ARBA" id="ARBA00022777"/>
    </source>
</evidence>
<evidence type="ECO:0000256" key="5">
    <source>
        <dbReference type="ARBA" id="ARBA00022741"/>
    </source>
</evidence>
<evidence type="ECO:0000256" key="4">
    <source>
        <dbReference type="ARBA" id="ARBA00022679"/>
    </source>
</evidence>
<dbReference type="GO" id="GO:0005524">
    <property type="term" value="F:ATP binding"/>
    <property type="evidence" value="ECO:0007669"/>
    <property type="project" value="UniProtKB-KW"/>
</dbReference>
<evidence type="ECO:0000256" key="9">
    <source>
        <dbReference type="SAM" id="Phobius"/>
    </source>
</evidence>
<evidence type="ECO:0000256" key="3">
    <source>
        <dbReference type="ARBA" id="ARBA00022553"/>
    </source>
</evidence>
<dbReference type="InterPro" id="IPR003661">
    <property type="entry name" value="HisK_dim/P_dom"/>
</dbReference>
<dbReference type="EC" id="2.7.13.3" evidence="2"/>
<dbReference type="Gene3D" id="3.30.565.10">
    <property type="entry name" value="Histidine kinase-like ATPase, C-terminal domain"/>
    <property type="match status" value="1"/>
</dbReference>
<feature type="transmembrane region" description="Helical" evidence="9">
    <location>
        <begin position="136"/>
        <end position="155"/>
    </location>
</feature>
<dbReference type="InterPro" id="IPR036890">
    <property type="entry name" value="HATPase_C_sf"/>
</dbReference>
<accession>A0A6N6VLZ3</accession>
<comment type="caution">
    <text evidence="13">The sequence shown here is derived from an EMBL/GenBank/DDBJ whole genome shotgun (WGS) entry which is preliminary data.</text>
</comment>
<dbReference type="SUPFAM" id="SSF47384">
    <property type="entry name" value="Homodimeric domain of signal transducing histidine kinase"/>
    <property type="match status" value="1"/>
</dbReference>
<keyword evidence="9" id="KW-0472">Membrane</keyword>
<keyword evidence="9" id="KW-1133">Transmembrane helix</keyword>
<dbReference type="CDD" id="cd00082">
    <property type="entry name" value="HisKA"/>
    <property type="match status" value="1"/>
</dbReference>
<dbReference type="PROSITE" id="PS50112">
    <property type="entry name" value="PAS"/>
    <property type="match status" value="1"/>
</dbReference>
<dbReference type="Proteomes" id="UP000468901">
    <property type="component" value="Unassembled WGS sequence"/>
</dbReference>
<dbReference type="GO" id="GO:0000155">
    <property type="term" value="F:phosphorelay sensor kinase activity"/>
    <property type="evidence" value="ECO:0007669"/>
    <property type="project" value="InterPro"/>
</dbReference>
<dbReference type="InterPro" id="IPR036097">
    <property type="entry name" value="HisK_dim/P_sf"/>
</dbReference>
<organism evidence="13 14">
    <name type="scientific">Parvibaculum sedimenti</name>
    <dbReference type="NCBI Taxonomy" id="2608632"/>
    <lineage>
        <taxon>Bacteria</taxon>
        <taxon>Pseudomonadati</taxon>
        <taxon>Pseudomonadota</taxon>
        <taxon>Alphaproteobacteria</taxon>
        <taxon>Hyphomicrobiales</taxon>
        <taxon>Parvibaculaceae</taxon>
        <taxon>Parvibaculum</taxon>
    </lineage>
</organism>
<evidence type="ECO:0000256" key="8">
    <source>
        <dbReference type="ARBA" id="ARBA00023012"/>
    </source>
</evidence>
<evidence type="ECO:0000259" key="11">
    <source>
        <dbReference type="PROSITE" id="PS50112"/>
    </source>
</evidence>
<dbReference type="InterPro" id="IPR035965">
    <property type="entry name" value="PAS-like_dom_sf"/>
</dbReference>
<evidence type="ECO:0000256" key="7">
    <source>
        <dbReference type="ARBA" id="ARBA00022840"/>
    </source>
</evidence>
<protein>
    <recommendedName>
        <fullName evidence="2">histidine kinase</fullName>
        <ecNumber evidence="2">2.7.13.3</ecNumber>
    </recommendedName>
</protein>
<keyword evidence="5" id="KW-0547">Nucleotide-binding</keyword>
<feature type="transmembrane region" description="Helical" evidence="9">
    <location>
        <begin position="98"/>
        <end position="129"/>
    </location>
</feature>
<dbReference type="InterPro" id="IPR000700">
    <property type="entry name" value="PAS-assoc_C"/>
</dbReference>
<keyword evidence="9" id="KW-0812">Transmembrane</keyword>
<dbReference type="PROSITE" id="PS50113">
    <property type="entry name" value="PAC"/>
    <property type="match status" value="1"/>
</dbReference>
<dbReference type="Pfam" id="PF08447">
    <property type="entry name" value="PAS_3"/>
    <property type="match status" value="1"/>
</dbReference>
<keyword evidence="3" id="KW-0597">Phosphoprotein</keyword>
<dbReference type="SMART" id="SM00388">
    <property type="entry name" value="HisKA"/>
    <property type="match status" value="1"/>
</dbReference>
<keyword evidence="7" id="KW-0067">ATP-binding</keyword>
<keyword evidence="6" id="KW-0418">Kinase</keyword>
<dbReference type="InterPro" id="IPR013655">
    <property type="entry name" value="PAS_fold_3"/>
</dbReference>
<dbReference type="PROSITE" id="PS50109">
    <property type="entry name" value="HIS_KIN"/>
    <property type="match status" value="1"/>
</dbReference>
<keyword evidence="14" id="KW-1185">Reference proteome</keyword>
<dbReference type="InterPro" id="IPR003594">
    <property type="entry name" value="HATPase_dom"/>
</dbReference>
<sequence>MKRLTLSPILWGVLCGCLGFAANMARFSLGTGVDILLGNVFSYFAFRAFGRRSGLIAITISASATVLLWNHPFAWIIWIVEYVFVTRRSKIAAPARDVIFWSLIGAPALFLFYGLIMGMDLLSMLLVVLKQGANGVANIVIADVLFFVLFTRRWIHPTEHGVSSISLRESVVVLFFSLVLLPTVVALWTTSRGAYERLSDESQQTTMRVLREAEVRYNDLVDRYFQNIRALTQAYLDGADGAQIREMARTLNTGFERFYVQVKPDHIVDIASSTRAEIHDERIADTFQYKFPAMRPLPGTEGGARKFQWVVPFEIGGRHGVTFTIVSTSDIQRILDAATFVQSNSALMVLDADGKVVALKRNAIEGHWEQRVAELASANQLLSPVRVGKLIFGVPAMVMESESVLALASAPLKGTNWRLVSAVSLEKGVTSLRRQQVFLLFQAIAILNLAALVAVSVSRTGREISGDLINAIEKSTESGAVVFPKSITRFGETRDMAARLLSVHRKFLREKRELDRERWRIEQIAAEPPLVIYAYEVNIDAGYRVAHFQTSPSRQKVYGWTPDEVPNVGSWLDRIHPDDKEAVIANLLKTIEKDGRSISEYRVKKKNGEYVWVVDCAIVGAPAENGFRDVIGFSMDITELKVMREKLVQAAKLSTLGEMAAGLAHEINQPLQAITFAAANLKYDVKKLPETEITPKILQRIERIEHQIDRASEIISHVGIFGRATPIARELLSVNAVIDAIAALARPMCLDAAIYFDVKHPDEDAFVSAQQVMVEQIIMNLISNARDAIGDRKKAGDETPGQISLQVGRTPSEVLISVEDNGTGISDDNMRRLFEPFFTTKAPGSGTGLGLSISFGIATELGGAINAVNTGGGARFTLIMPRVQRATA</sequence>
<feature type="transmembrane region" description="Helical" evidence="9">
    <location>
        <begin position="170"/>
        <end position="189"/>
    </location>
</feature>
<gene>
    <name evidence="13" type="ORF">F2P47_05890</name>
</gene>
<evidence type="ECO:0000256" key="1">
    <source>
        <dbReference type="ARBA" id="ARBA00000085"/>
    </source>
</evidence>
<dbReference type="NCBIfam" id="TIGR00229">
    <property type="entry name" value="sensory_box"/>
    <property type="match status" value="1"/>
</dbReference>
<evidence type="ECO:0000256" key="2">
    <source>
        <dbReference type="ARBA" id="ARBA00012438"/>
    </source>
</evidence>
<evidence type="ECO:0000313" key="14">
    <source>
        <dbReference type="Proteomes" id="UP000468901"/>
    </source>
</evidence>
<dbReference type="Pfam" id="PF02518">
    <property type="entry name" value="HATPase_c"/>
    <property type="match status" value="1"/>
</dbReference>
<keyword evidence="8" id="KW-0902">Two-component regulatory system</keyword>
<feature type="domain" description="PAC" evidence="12">
    <location>
        <begin position="597"/>
        <end position="649"/>
    </location>
</feature>
<dbReference type="InterPro" id="IPR005467">
    <property type="entry name" value="His_kinase_dom"/>
</dbReference>
<proteinExistence type="predicted"/>
<dbReference type="CDD" id="cd00130">
    <property type="entry name" value="PAS"/>
    <property type="match status" value="1"/>
</dbReference>
<dbReference type="PRINTS" id="PR00344">
    <property type="entry name" value="BCTRLSENSOR"/>
</dbReference>
<dbReference type="AlphaFoldDB" id="A0A6N6VLZ3"/>
<evidence type="ECO:0000259" key="10">
    <source>
        <dbReference type="PROSITE" id="PS50109"/>
    </source>
</evidence>
<dbReference type="SUPFAM" id="SSF55874">
    <property type="entry name" value="ATPase domain of HSP90 chaperone/DNA topoisomerase II/histidine kinase"/>
    <property type="match status" value="1"/>
</dbReference>
<evidence type="ECO:0000259" key="12">
    <source>
        <dbReference type="PROSITE" id="PS50113"/>
    </source>
</evidence>
<keyword evidence="4" id="KW-0808">Transferase</keyword>
<name>A0A6N6VLZ3_9HYPH</name>
<dbReference type="SMART" id="SM00387">
    <property type="entry name" value="HATPase_c"/>
    <property type="match status" value="1"/>
</dbReference>
<dbReference type="EMBL" id="WESC01000004">
    <property type="protein sequence ID" value="KAB7741273.1"/>
    <property type="molecule type" value="Genomic_DNA"/>
</dbReference>
<dbReference type="InterPro" id="IPR004358">
    <property type="entry name" value="Sig_transdc_His_kin-like_C"/>
</dbReference>
<dbReference type="Pfam" id="PF00512">
    <property type="entry name" value="HisKA"/>
    <property type="match status" value="1"/>
</dbReference>
<dbReference type="InterPro" id="IPR000014">
    <property type="entry name" value="PAS"/>
</dbReference>
<reference evidence="13 14" key="1">
    <citation type="submission" date="2019-09" db="EMBL/GenBank/DDBJ databases">
        <title>Parvibaculum sedimenti sp. nov., isolated from sediment.</title>
        <authorList>
            <person name="Wang Y."/>
        </authorList>
    </citation>
    <scope>NUCLEOTIDE SEQUENCE [LARGE SCALE GENOMIC DNA]</scope>
    <source>
        <strain evidence="13 14">HXT-9</strain>
    </source>
</reference>